<accession>A0A2R6R3N2</accession>
<gene>
    <name evidence="9" type="ORF">CEY00_Acc11890</name>
</gene>
<keyword evidence="7" id="KW-0812">Transmembrane</keyword>
<evidence type="ECO:0000313" key="9">
    <source>
        <dbReference type="EMBL" id="PSS19847.1"/>
    </source>
</evidence>
<dbReference type="Gramene" id="PSS19847">
    <property type="protein sequence ID" value="PSS19847"/>
    <property type="gene ID" value="CEY00_Acc11890"/>
</dbReference>
<dbReference type="OrthoDB" id="1626794at2759"/>
<evidence type="ECO:0000259" key="8">
    <source>
        <dbReference type="PROSITE" id="PS50089"/>
    </source>
</evidence>
<dbReference type="PROSITE" id="PS50089">
    <property type="entry name" value="ZF_RING_2"/>
    <property type="match status" value="1"/>
</dbReference>
<evidence type="ECO:0000256" key="2">
    <source>
        <dbReference type="ARBA" id="ARBA00022723"/>
    </source>
</evidence>
<evidence type="ECO:0000256" key="3">
    <source>
        <dbReference type="ARBA" id="ARBA00022771"/>
    </source>
</evidence>
<dbReference type="InterPro" id="IPR013083">
    <property type="entry name" value="Znf_RING/FYVE/PHD"/>
</dbReference>
<dbReference type="SUPFAM" id="SSF57850">
    <property type="entry name" value="RING/U-box"/>
    <property type="match status" value="1"/>
</dbReference>
<keyword evidence="4" id="KW-0862">Zinc</keyword>
<keyword evidence="7" id="KW-1133">Transmembrane helix</keyword>
<name>A0A2R6R3N2_ACTCC</name>
<evidence type="ECO:0000256" key="1">
    <source>
        <dbReference type="ARBA" id="ARBA00004370"/>
    </source>
</evidence>
<comment type="subcellular location">
    <subcellularLocation>
        <location evidence="1">Membrane</location>
    </subcellularLocation>
</comment>
<keyword evidence="5 7" id="KW-0472">Membrane</keyword>
<dbReference type="PANTHER" id="PTHR46151">
    <property type="entry name" value="NEP1-INTERACTING PROTEIN-LIKE 2"/>
    <property type="match status" value="1"/>
</dbReference>
<dbReference type="Pfam" id="PF13639">
    <property type="entry name" value="zf-RING_2"/>
    <property type="match status" value="1"/>
</dbReference>
<protein>
    <submittedName>
        <fullName evidence="9">NEP1-interacting protein</fullName>
    </submittedName>
</protein>
<feature type="transmembrane region" description="Helical" evidence="7">
    <location>
        <begin position="43"/>
        <end position="62"/>
    </location>
</feature>
<dbReference type="InParanoid" id="A0A2R6R3N2"/>
<evidence type="ECO:0000256" key="5">
    <source>
        <dbReference type="ARBA" id="ARBA00023136"/>
    </source>
</evidence>
<reference evidence="10" key="2">
    <citation type="journal article" date="2018" name="BMC Genomics">
        <title>A manually annotated Actinidia chinensis var. chinensis (kiwifruit) genome highlights the challenges associated with draft genomes and gene prediction in plants.</title>
        <authorList>
            <person name="Pilkington S.M."/>
            <person name="Crowhurst R."/>
            <person name="Hilario E."/>
            <person name="Nardozza S."/>
            <person name="Fraser L."/>
            <person name="Peng Y."/>
            <person name="Gunaseelan K."/>
            <person name="Simpson R."/>
            <person name="Tahir J."/>
            <person name="Deroles S.C."/>
            <person name="Templeton K."/>
            <person name="Luo Z."/>
            <person name="Davy M."/>
            <person name="Cheng C."/>
            <person name="McNeilage M."/>
            <person name="Scaglione D."/>
            <person name="Liu Y."/>
            <person name="Zhang Q."/>
            <person name="Datson P."/>
            <person name="De Silva N."/>
            <person name="Gardiner S.E."/>
            <person name="Bassett H."/>
            <person name="Chagne D."/>
            <person name="McCallum J."/>
            <person name="Dzierzon H."/>
            <person name="Deng C."/>
            <person name="Wang Y.Y."/>
            <person name="Barron L."/>
            <person name="Manako K."/>
            <person name="Bowen J."/>
            <person name="Foster T.M."/>
            <person name="Erridge Z.A."/>
            <person name="Tiffin H."/>
            <person name="Waite C.N."/>
            <person name="Davies K.M."/>
            <person name="Grierson E.P."/>
            <person name="Laing W.A."/>
            <person name="Kirk R."/>
            <person name="Chen X."/>
            <person name="Wood M."/>
            <person name="Montefiori M."/>
            <person name="Brummell D.A."/>
            <person name="Schwinn K.E."/>
            <person name="Catanach A."/>
            <person name="Fullerton C."/>
            <person name="Li D."/>
            <person name="Meiyalaghan S."/>
            <person name="Nieuwenhuizen N."/>
            <person name="Read N."/>
            <person name="Prakash R."/>
            <person name="Hunter D."/>
            <person name="Zhang H."/>
            <person name="McKenzie M."/>
            <person name="Knabel M."/>
            <person name="Harris A."/>
            <person name="Allan A.C."/>
            <person name="Gleave A."/>
            <person name="Chen A."/>
            <person name="Janssen B.J."/>
            <person name="Plunkett B."/>
            <person name="Ampomah-Dwamena C."/>
            <person name="Voogd C."/>
            <person name="Leif D."/>
            <person name="Lafferty D."/>
            <person name="Souleyre E.J.F."/>
            <person name="Varkonyi-Gasic E."/>
            <person name="Gambi F."/>
            <person name="Hanley J."/>
            <person name="Yao J.L."/>
            <person name="Cheung J."/>
            <person name="David K.M."/>
            <person name="Warren B."/>
            <person name="Marsh K."/>
            <person name="Snowden K.C."/>
            <person name="Lin-Wang K."/>
            <person name="Brian L."/>
            <person name="Martinez-Sanchez M."/>
            <person name="Wang M."/>
            <person name="Ileperuma N."/>
            <person name="Macnee N."/>
            <person name="Campin R."/>
            <person name="McAtee P."/>
            <person name="Drummond R.S.M."/>
            <person name="Espley R.V."/>
            <person name="Ireland H.S."/>
            <person name="Wu R."/>
            <person name="Atkinson R.G."/>
            <person name="Karunairetnam S."/>
            <person name="Bulley S."/>
            <person name="Chunkath S."/>
            <person name="Hanley Z."/>
            <person name="Storey R."/>
            <person name="Thrimawithana A.H."/>
            <person name="Thomson S."/>
            <person name="David C."/>
            <person name="Testolin R."/>
            <person name="Huang H."/>
            <person name="Hellens R.P."/>
            <person name="Schaffer R.J."/>
        </authorList>
    </citation>
    <scope>NUCLEOTIDE SEQUENCE [LARGE SCALE GENOMIC DNA]</scope>
    <source>
        <strain evidence="10">cv. Red5</strain>
    </source>
</reference>
<keyword evidence="10" id="KW-1185">Reference proteome</keyword>
<dbReference type="PANTHER" id="PTHR46151:SF19">
    <property type="entry name" value="NEP1-INTERACTING PROTEIN 1-LIKE ISOFORM X1"/>
    <property type="match status" value="1"/>
</dbReference>
<dbReference type="GO" id="GO:0016020">
    <property type="term" value="C:membrane"/>
    <property type="evidence" value="ECO:0007669"/>
    <property type="project" value="UniProtKB-SubCell"/>
</dbReference>
<evidence type="ECO:0000256" key="6">
    <source>
        <dbReference type="PROSITE-ProRule" id="PRU00175"/>
    </source>
</evidence>
<dbReference type="Proteomes" id="UP000241394">
    <property type="component" value="Chromosome LG10"/>
</dbReference>
<evidence type="ECO:0000256" key="4">
    <source>
        <dbReference type="ARBA" id="ARBA00022833"/>
    </source>
</evidence>
<dbReference type="InterPro" id="IPR001841">
    <property type="entry name" value="Znf_RING"/>
</dbReference>
<dbReference type="STRING" id="1590841.A0A2R6R3N2"/>
<feature type="domain" description="RING-type" evidence="8">
    <location>
        <begin position="189"/>
        <end position="231"/>
    </location>
</feature>
<keyword evidence="3 6" id="KW-0863">Zinc-finger</keyword>
<dbReference type="SMART" id="SM00184">
    <property type="entry name" value="RING"/>
    <property type="match status" value="1"/>
</dbReference>
<feature type="transmembrane region" description="Helical" evidence="7">
    <location>
        <begin position="74"/>
        <end position="91"/>
    </location>
</feature>
<dbReference type="GO" id="GO:0008270">
    <property type="term" value="F:zinc ion binding"/>
    <property type="evidence" value="ECO:0007669"/>
    <property type="project" value="UniProtKB-KW"/>
</dbReference>
<reference evidence="9 10" key="1">
    <citation type="submission" date="2017-07" db="EMBL/GenBank/DDBJ databases">
        <title>An improved, manually edited Actinidia chinensis var. chinensis (kiwifruit) genome highlights the challenges associated with draft genomes and gene prediction in plants.</title>
        <authorList>
            <person name="Pilkington S."/>
            <person name="Crowhurst R."/>
            <person name="Hilario E."/>
            <person name="Nardozza S."/>
            <person name="Fraser L."/>
            <person name="Peng Y."/>
            <person name="Gunaseelan K."/>
            <person name="Simpson R."/>
            <person name="Tahir J."/>
            <person name="Deroles S."/>
            <person name="Templeton K."/>
            <person name="Luo Z."/>
            <person name="Davy M."/>
            <person name="Cheng C."/>
            <person name="Mcneilage M."/>
            <person name="Scaglione D."/>
            <person name="Liu Y."/>
            <person name="Zhang Q."/>
            <person name="Datson P."/>
            <person name="De Silva N."/>
            <person name="Gardiner S."/>
            <person name="Bassett H."/>
            <person name="Chagne D."/>
            <person name="Mccallum J."/>
            <person name="Dzierzon H."/>
            <person name="Deng C."/>
            <person name="Wang Y.-Y."/>
            <person name="Barron N."/>
            <person name="Manako K."/>
            <person name="Bowen J."/>
            <person name="Foster T."/>
            <person name="Erridge Z."/>
            <person name="Tiffin H."/>
            <person name="Waite C."/>
            <person name="Davies K."/>
            <person name="Grierson E."/>
            <person name="Laing W."/>
            <person name="Kirk R."/>
            <person name="Chen X."/>
            <person name="Wood M."/>
            <person name="Montefiori M."/>
            <person name="Brummell D."/>
            <person name="Schwinn K."/>
            <person name="Catanach A."/>
            <person name="Fullerton C."/>
            <person name="Li D."/>
            <person name="Meiyalaghan S."/>
            <person name="Nieuwenhuizen N."/>
            <person name="Read N."/>
            <person name="Prakash R."/>
            <person name="Hunter D."/>
            <person name="Zhang H."/>
            <person name="Mckenzie M."/>
            <person name="Knabel M."/>
            <person name="Harris A."/>
            <person name="Allan A."/>
            <person name="Chen A."/>
            <person name="Janssen B."/>
            <person name="Plunkett B."/>
            <person name="Dwamena C."/>
            <person name="Voogd C."/>
            <person name="Leif D."/>
            <person name="Lafferty D."/>
            <person name="Souleyre E."/>
            <person name="Varkonyi-Gasic E."/>
            <person name="Gambi F."/>
            <person name="Hanley J."/>
            <person name="Yao J.-L."/>
            <person name="Cheung J."/>
            <person name="David K."/>
            <person name="Warren B."/>
            <person name="Marsh K."/>
            <person name="Snowden K."/>
            <person name="Lin-Wang K."/>
            <person name="Brian L."/>
            <person name="Martinez-Sanchez M."/>
            <person name="Wang M."/>
            <person name="Ileperuma N."/>
            <person name="Macnee N."/>
            <person name="Campin R."/>
            <person name="Mcatee P."/>
            <person name="Drummond R."/>
            <person name="Espley R."/>
            <person name="Ireland H."/>
            <person name="Wu R."/>
            <person name="Atkinson R."/>
            <person name="Karunairetnam S."/>
            <person name="Bulley S."/>
            <person name="Chunkath S."/>
            <person name="Hanley Z."/>
            <person name="Storey R."/>
            <person name="Thrimawithana A."/>
            <person name="Thomson S."/>
            <person name="David C."/>
            <person name="Testolin R."/>
        </authorList>
    </citation>
    <scope>NUCLEOTIDE SEQUENCE [LARGE SCALE GENOMIC DNA]</scope>
    <source>
        <strain evidence="10">cv. Red5</strain>
        <tissue evidence="9">Young leaf</tissue>
    </source>
</reference>
<keyword evidence="2" id="KW-0479">Metal-binding</keyword>
<evidence type="ECO:0000256" key="7">
    <source>
        <dbReference type="SAM" id="Phobius"/>
    </source>
</evidence>
<dbReference type="EMBL" id="NKQK01000010">
    <property type="protein sequence ID" value="PSS19847.1"/>
    <property type="molecule type" value="Genomic_DNA"/>
</dbReference>
<dbReference type="Gene3D" id="3.30.40.10">
    <property type="entry name" value="Zinc/RING finger domain, C3HC4 (zinc finger)"/>
    <property type="match status" value="1"/>
</dbReference>
<dbReference type="OMA" id="AHSLPHC"/>
<sequence>MEVCACPTRPRRARLPSLMWWVCADQRSIEFCSALVSAVLRSLFYAIFTSFFGVVGTTVGAMTGAVSGLKNKRGFFHGAAIGAIAGAYFSVEFVKASFDFFNSYDDGPLSFPQFIDLITSLFNPTLLYLGEKFGPIRNQVGTVETIHEVPRFIYSKREDLLYRGSADRLPKIRITDKNIYDASGNRISCSVCLEDFQVGEVVGSLPLCHHMFHRPCIAKWRTRHSSCPLCRRNQ</sequence>
<proteinExistence type="predicted"/>
<organism evidence="9 10">
    <name type="scientific">Actinidia chinensis var. chinensis</name>
    <name type="common">Chinese soft-hair kiwi</name>
    <dbReference type="NCBI Taxonomy" id="1590841"/>
    <lineage>
        <taxon>Eukaryota</taxon>
        <taxon>Viridiplantae</taxon>
        <taxon>Streptophyta</taxon>
        <taxon>Embryophyta</taxon>
        <taxon>Tracheophyta</taxon>
        <taxon>Spermatophyta</taxon>
        <taxon>Magnoliopsida</taxon>
        <taxon>eudicotyledons</taxon>
        <taxon>Gunneridae</taxon>
        <taxon>Pentapetalae</taxon>
        <taxon>asterids</taxon>
        <taxon>Ericales</taxon>
        <taxon>Actinidiaceae</taxon>
        <taxon>Actinidia</taxon>
    </lineage>
</organism>
<evidence type="ECO:0000313" key="10">
    <source>
        <dbReference type="Proteomes" id="UP000241394"/>
    </source>
</evidence>
<dbReference type="AlphaFoldDB" id="A0A2R6R3N2"/>
<comment type="caution">
    <text evidence="9">The sequence shown here is derived from an EMBL/GenBank/DDBJ whole genome shotgun (WGS) entry which is preliminary data.</text>
</comment>